<dbReference type="InterPro" id="IPR034505">
    <property type="entry name" value="Coproporphyrinogen-III_oxidase"/>
</dbReference>
<gene>
    <name evidence="2" type="ORF">HMPREF3200_01717</name>
</gene>
<dbReference type="STRING" id="33036.HMPREF3200_01717"/>
<dbReference type="NCBIfam" id="TIGR03994">
    <property type="entry name" value="rSAM_HemZ"/>
    <property type="match status" value="1"/>
</dbReference>
<dbReference type="SFLD" id="SFLDG01082">
    <property type="entry name" value="B12-binding_domain_containing"/>
    <property type="match status" value="1"/>
</dbReference>
<organism evidence="2 3">
    <name type="scientific">Anaerococcus tetradius</name>
    <dbReference type="NCBI Taxonomy" id="33036"/>
    <lineage>
        <taxon>Bacteria</taxon>
        <taxon>Bacillati</taxon>
        <taxon>Bacillota</taxon>
        <taxon>Tissierellia</taxon>
        <taxon>Tissierellales</taxon>
        <taxon>Peptoniphilaceae</taxon>
        <taxon>Anaerococcus</taxon>
    </lineage>
</organism>
<dbReference type="PATRIC" id="fig|33036.3.peg.1700"/>
<dbReference type="SFLD" id="SFLDG01065">
    <property type="entry name" value="anaerobic_coproporphyrinogen-I"/>
    <property type="match status" value="1"/>
</dbReference>
<feature type="domain" description="Radical SAM core" evidence="1">
    <location>
        <begin position="119"/>
        <end position="344"/>
    </location>
</feature>
<keyword evidence="3" id="KW-1185">Reference proteome</keyword>
<dbReference type="SFLD" id="SFLDS00029">
    <property type="entry name" value="Radical_SAM"/>
    <property type="match status" value="1"/>
</dbReference>
<dbReference type="InterPro" id="IPR058240">
    <property type="entry name" value="rSAM_sf"/>
</dbReference>
<comment type="caution">
    <text evidence="2">The sequence shown here is derived from an EMBL/GenBank/DDBJ whole genome shotgun (WGS) entry which is preliminary data.</text>
</comment>
<dbReference type="Gene3D" id="3.80.30.20">
    <property type="entry name" value="tm_1862 like domain"/>
    <property type="match status" value="1"/>
</dbReference>
<evidence type="ECO:0000313" key="2">
    <source>
        <dbReference type="EMBL" id="KWZ76764.1"/>
    </source>
</evidence>
<dbReference type="PROSITE" id="PS51918">
    <property type="entry name" value="RADICAL_SAM"/>
    <property type="match status" value="1"/>
</dbReference>
<dbReference type="GO" id="GO:0006779">
    <property type="term" value="P:porphyrin-containing compound biosynthetic process"/>
    <property type="evidence" value="ECO:0007669"/>
    <property type="project" value="TreeGrafter"/>
</dbReference>
<sequence>MKFYVANPKKRKQVYDILNIFYDHDELIFDDKAGLRIEEGKIILKDKNFSYKDDQLKEKLYQILTHLTGYQSPWGYLTGSKPSKLLQKMSLEEIKKKYLLSDEKIKLLAEVKSEQDKLAFDRKAFSVYINIPFCPTRCHYCSYPTLVGKRNDKKAYIDSLIYEIKNIDLPRKIDAIYVGGGTPSYIDHEDLARLLVAINEKFTYEEFTFEAGREDSLDFDKLQILKEGKVDRISLNPQSFNEEIVRKAGRNYDYEHFEEIYLRARQLGFIINTDFIVGLMGEGSELFEKNFTVLKKLKPDNITFHALAMKVGSKYFEENKRAKRSDSLEISRKIRSFVKENSYKAYYLYRQKNIVSNLENVGYQKANTSQRYNIIINEELESIIGLGMNANSKLMNAKKFRNSRNLRDYFLRLEEEIRAKNTLINEYNKNN</sequence>
<dbReference type="PANTHER" id="PTHR13932:SF1">
    <property type="entry name" value="OXYGEN-INDEPENDENT COPROPORPHYRINOGEN-III OXIDASE-LIKE PROTEIN HEMZ"/>
    <property type="match status" value="1"/>
</dbReference>
<proteinExistence type="predicted"/>
<dbReference type="AlphaFoldDB" id="A0A133KB97"/>
<dbReference type="SUPFAM" id="SSF102114">
    <property type="entry name" value="Radical SAM enzymes"/>
    <property type="match status" value="1"/>
</dbReference>
<dbReference type="Pfam" id="PF04055">
    <property type="entry name" value="Radical_SAM"/>
    <property type="match status" value="1"/>
</dbReference>
<dbReference type="SMART" id="SM00729">
    <property type="entry name" value="Elp3"/>
    <property type="match status" value="1"/>
</dbReference>
<dbReference type="SFLD" id="SFLDF00310">
    <property type="entry name" value="oxygen-independent_coproporphy"/>
    <property type="match status" value="1"/>
</dbReference>
<protein>
    <submittedName>
        <fullName evidence="2">Coproporphyrinogen dehydrogenase HemZ</fullName>
    </submittedName>
</protein>
<dbReference type="RefSeq" id="WP_060929839.1">
    <property type="nucleotide sequence ID" value="NZ_KQ955289.1"/>
</dbReference>
<dbReference type="GO" id="GO:0005737">
    <property type="term" value="C:cytoplasm"/>
    <property type="evidence" value="ECO:0007669"/>
    <property type="project" value="TreeGrafter"/>
</dbReference>
<name>A0A133KB97_9FIRM</name>
<dbReference type="InterPro" id="IPR023404">
    <property type="entry name" value="rSAM_horseshoe"/>
</dbReference>
<dbReference type="InterPro" id="IPR007197">
    <property type="entry name" value="rSAM"/>
</dbReference>
<dbReference type="CDD" id="cd01335">
    <property type="entry name" value="Radical_SAM"/>
    <property type="match status" value="1"/>
</dbReference>
<evidence type="ECO:0000259" key="1">
    <source>
        <dbReference type="PROSITE" id="PS51918"/>
    </source>
</evidence>
<evidence type="ECO:0000313" key="3">
    <source>
        <dbReference type="Proteomes" id="UP000070383"/>
    </source>
</evidence>
<dbReference type="GO" id="GO:0003824">
    <property type="term" value="F:catalytic activity"/>
    <property type="evidence" value="ECO:0007669"/>
    <property type="project" value="InterPro"/>
</dbReference>
<dbReference type="PANTHER" id="PTHR13932">
    <property type="entry name" value="COPROPORPHYRINIGEN III OXIDASE"/>
    <property type="match status" value="1"/>
</dbReference>
<dbReference type="OrthoDB" id="9808022at2"/>
<dbReference type="InterPro" id="IPR006638">
    <property type="entry name" value="Elp3/MiaA/NifB-like_rSAM"/>
</dbReference>
<dbReference type="EMBL" id="LRPM01000071">
    <property type="protein sequence ID" value="KWZ76764.1"/>
    <property type="molecule type" value="Genomic_DNA"/>
</dbReference>
<reference evidence="3" key="1">
    <citation type="submission" date="2016-01" db="EMBL/GenBank/DDBJ databases">
        <authorList>
            <person name="Mitreva M."/>
            <person name="Pepin K.H."/>
            <person name="Mihindukulasuriya K.A."/>
            <person name="Fulton R."/>
            <person name="Fronick C."/>
            <person name="O'Laughlin M."/>
            <person name="Miner T."/>
            <person name="Herter B."/>
            <person name="Rosa B.A."/>
            <person name="Cordes M."/>
            <person name="Tomlinson C."/>
            <person name="Wollam A."/>
            <person name="Palsikar V.B."/>
            <person name="Mardis E.R."/>
            <person name="Wilson R.K."/>
        </authorList>
    </citation>
    <scope>NUCLEOTIDE SEQUENCE [LARGE SCALE GENOMIC DNA]</scope>
    <source>
        <strain evidence="3">MJR8151</strain>
    </source>
</reference>
<dbReference type="Proteomes" id="UP000070383">
    <property type="component" value="Unassembled WGS sequence"/>
</dbReference>
<accession>A0A133KB97</accession>
<dbReference type="GO" id="GO:0051539">
    <property type="term" value="F:4 iron, 4 sulfur cluster binding"/>
    <property type="evidence" value="ECO:0007669"/>
    <property type="project" value="TreeGrafter"/>
</dbReference>
<dbReference type="InterPro" id="IPR023995">
    <property type="entry name" value="HemZ"/>
</dbReference>